<feature type="signal peptide" evidence="4">
    <location>
        <begin position="1"/>
        <end position="22"/>
    </location>
</feature>
<feature type="chain" id="PRO_5011489895" evidence="4">
    <location>
        <begin position="23"/>
        <end position="800"/>
    </location>
</feature>
<dbReference type="STRING" id="1075417.SAMN05421823_106112"/>
<dbReference type="Pfam" id="PF14905">
    <property type="entry name" value="OMP_b-brl_3"/>
    <property type="match status" value="1"/>
</dbReference>
<dbReference type="Proteomes" id="UP000198510">
    <property type="component" value="Unassembled WGS sequence"/>
</dbReference>
<keyword evidence="4" id="KW-0732">Signal</keyword>
<keyword evidence="3" id="KW-0998">Cell outer membrane</keyword>
<dbReference type="PANTHER" id="PTHR40980">
    <property type="entry name" value="PLUG DOMAIN-CONTAINING PROTEIN"/>
    <property type="match status" value="1"/>
</dbReference>
<evidence type="ECO:0000259" key="6">
    <source>
        <dbReference type="Pfam" id="PF14905"/>
    </source>
</evidence>
<dbReference type="Gene3D" id="2.170.130.10">
    <property type="entry name" value="TonB-dependent receptor, plug domain"/>
    <property type="match status" value="1"/>
</dbReference>
<dbReference type="Gene3D" id="2.40.170.20">
    <property type="entry name" value="TonB-dependent receptor, beta-barrel domain"/>
    <property type="match status" value="1"/>
</dbReference>
<dbReference type="PANTHER" id="PTHR40980:SF4">
    <property type="entry name" value="TONB-DEPENDENT RECEPTOR-LIKE BETA-BARREL DOMAIN-CONTAINING PROTEIN"/>
    <property type="match status" value="1"/>
</dbReference>
<organism evidence="7 8">
    <name type="scientific">Catalinimonas alkaloidigena</name>
    <dbReference type="NCBI Taxonomy" id="1075417"/>
    <lineage>
        <taxon>Bacteria</taxon>
        <taxon>Pseudomonadati</taxon>
        <taxon>Bacteroidota</taxon>
        <taxon>Cytophagia</taxon>
        <taxon>Cytophagales</taxon>
        <taxon>Catalimonadaceae</taxon>
        <taxon>Catalinimonas</taxon>
    </lineage>
</organism>
<dbReference type="Pfam" id="PF07715">
    <property type="entry name" value="Plug"/>
    <property type="match status" value="1"/>
</dbReference>
<protein>
    <submittedName>
        <fullName evidence="7">Outer membrane receptor proteins, mostly Fe transport</fullName>
    </submittedName>
</protein>
<evidence type="ECO:0000256" key="4">
    <source>
        <dbReference type="SAM" id="SignalP"/>
    </source>
</evidence>
<name>A0A1G9KBF9_9BACT</name>
<dbReference type="AlphaFoldDB" id="A0A1G9KBF9"/>
<feature type="domain" description="Outer membrane protein beta-barrel" evidence="6">
    <location>
        <begin position="375"/>
        <end position="776"/>
    </location>
</feature>
<dbReference type="InterPro" id="IPR041700">
    <property type="entry name" value="OMP_b-brl_3"/>
</dbReference>
<dbReference type="EMBL" id="FNFO01000006">
    <property type="protein sequence ID" value="SDL47081.1"/>
    <property type="molecule type" value="Genomic_DNA"/>
</dbReference>
<dbReference type="InterPro" id="IPR036942">
    <property type="entry name" value="Beta-barrel_TonB_sf"/>
</dbReference>
<evidence type="ECO:0000313" key="8">
    <source>
        <dbReference type="Proteomes" id="UP000198510"/>
    </source>
</evidence>
<evidence type="ECO:0000256" key="2">
    <source>
        <dbReference type="ARBA" id="ARBA00023136"/>
    </source>
</evidence>
<dbReference type="SUPFAM" id="SSF49464">
    <property type="entry name" value="Carboxypeptidase regulatory domain-like"/>
    <property type="match status" value="1"/>
</dbReference>
<reference evidence="7 8" key="1">
    <citation type="submission" date="2016-10" db="EMBL/GenBank/DDBJ databases">
        <authorList>
            <person name="de Groot N.N."/>
        </authorList>
    </citation>
    <scope>NUCLEOTIDE SEQUENCE [LARGE SCALE GENOMIC DNA]</scope>
    <source>
        <strain evidence="7 8">DSM 25186</strain>
    </source>
</reference>
<sequence length="800" mass="91052">MRTPLCFFSGLLMLLVLEVAQAQTATFSIRGTLQDDQKAPIPFGNVALYQSADSVLVTGAVSDAAGQFAIKAKPGQYYVKVTVLSYAEKLIPNVQVTNRDLALGTLTLRSDAEYLEEVVVKGQKSQMVLELDKRVFNVGQDLANIGGNAADILNNVPSVAVDVDGNVSLRGSGNVRILVNGKPSGLVGPDALRQLQGNLVESIEVITNPSSRYDAEGEVGIINIILKKESQRGVNGSFSANVGYPANHGGSFNLNFRREKFNLFTSYGINYRKSPGRGSSYQRFFSDDTLYAYEQTSTRTRGGLSHNVQAGLDYFLTEQDILTASVFLRLADGNNTSEYEYRDFGERDELLRTVLRQEQEAEPRTNVETTFSYRHEFDRKGRLLTADFKWIEQDEIEKAEFQQRELGLPDVLRQRSRNTEDERNWLFQADYVHPFSEKGKWETGVRSTNRILHNDFSVEQQDEVGNWGILSSYDNNLIYTERIHAGYLMASEKFSKFSIQGGLRGEYSDITTDLPDDNLVNNRQYFNLFPSTHFSYALTPEKSIQLSYSYRLSRPGFRDLLPYSGFSDNRSLRVGNPNLNPEYTHSIEGGYLLNWDNGSLLASGYYRYRTGVIERIVLVDSVGFSRMFPVNLATQNAYGLEGNVSYSPWKWWRLNTNFNFYRAITEGTYQEQRLFSDTYTWQTRSTSQMTLWQTWEFQAGINYRAPQRTPQGRDLSTYAIDLGLSRDILKGNGTLVFSVQDLLNTRKRRSIVEREGYYSTSTFQWRSRQALVTFNYRLNQRKNERGRNRDAFEEEGGGDF</sequence>
<dbReference type="Pfam" id="PF13620">
    <property type="entry name" value="CarboxypepD_reg"/>
    <property type="match status" value="1"/>
</dbReference>
<dbReference type="SUPFAM" id="SSF56935">
    <property type="entry name" value="Porins"/>
    <property type="match status" value="1"/>
</dbReference>
<keyword evidence="2" id="KW-0472">Membrane</keyword>
<accession>A0A1G9KBF9</accession>
<comment type="subcellular location">
    <subcellularLocation>
        <location evidence="1">Cell outer membrane</location>
    </subcellularLocation>
</comment>
<dbReference type="OrthoDB" id="905812at2"/>
<dbReference type="InterPro" id="IPR008969">
    <property type="entry name" value="CarboxyPept-like_regulatory"/>
</dbReference>
<feature type="domain" description="TonB-dependent receptor plug" evidence="5">
    <location>
        <begin position="147"/>
        <end position="216"/>
    </location>
</feature>
<dbReference type="InterPro" id="IPR012910">
    <property type="entry name" value="Plug_dom"/>
</dbReference>
<gene>
    <name evidence="7" type="ORF">SAMN05421823_106112</name>
</gene>
<dbReference type="Gene3D" id="2.60.40.1120">
    <property type="entry name" value="Carboxypeptidase-like, regulatory domain"/>
    <property type="match status" value="1"/>
</dbReference>
<proteinExistence type="predicted"/>
<dbReference type="GO" id="GO:0009279">
    <property type="term" value="C:cell outer membrane"/>
    <property type="evidence" value="ECO:0007669"/>
    <property type="project" value="UniProtKB-SubCell"/>
</dbReference>
<evidence type="ECO:0000256" key="3">
    <source>
        <dbReference type="ARBA" id="ARBA00023237"/>
    </source>
</evidence>
<dbReference type="RefSeq" id="WP_089683795.1">
    <property type="nucleotide sequence ID" value="NZ_FNFO01000006.1"/>
</dbReference>
<keyword evidence="8" id="KW-1185">Reference proteome</keyword>
<keyword evidence="7" id="KW-0675">Receptor</keyword>
<evidence type="ECO:0000256" key="1">
    <source>
        <dbReference type="ARBA" id="ARBA00004442"/>
    </source>
</evidence>
<evidence type="ECO:0000313" key="7">
    <source>
        <dbReference type="EMBL" id="SDL47081.1"/>
    </source>
</evidence>
<dbReference type="InterPro" id="IPR037066">
    <property type="entry name" value="Plug_dom_sf"/>
</dbReference>
<evidence type="ECO:0000259" key="5">
    <source>
        <dbReference type="Pfam" id="PF07715"/>
    </source>
</evidence>